<dbReference type="Proteomes" id="UP001046870">
    <property type="component" value="Chromosome 2"/>
</dbReference>
<protein>
    <recommendedName>
        <fullName evidence="2">non-specific serine/threonine protein kinase</fullName>
        <ecNumber evidence="2">2.7.11.1</ecNumber>
    </recommendedName>
</protein>
<evidence type="ECO:0000256" key="8">
    <source>
        <dbReference type="ARBA" id="ARBA00047899"/>
    </source>
</evidence>
<feature type="domain" description="Protein kinase" evidence="11">
    <location>
        <begin position="168"/>
        <end position="427"/>
    </location>
</feature>
<comment type="catalytic activity">
    <reaction evidence="9">
        <text>L-seryl-[protein] + ATP = O-phospho-L-seryl-[protein] + ADP + H(+)</text>
        <dbReference type="Rhea" id="RHEA:17989"/>
        <dbReference type="Rhea" id="RHEA-COMP:9863"/>
        <dbReference type="Rhea" id="RHEA-COMP:11604"/>
        <dbReference type="ChEBI" id="CHEBI:15378"/>
        <dbReference type="ChEBI" id="CHEBI:29999"/>
        <dbReference type="ChEBI" id="CHEBI:30616"/>
        <dbReference type="ChEBI" id="CHEBI:83421"/>
        <dbReference type="ChEBI" id="CHEBI:456216"/>
        <dbReference type="EC" id="2.7.11.1"/>
    </reaction>
</comment>
<dbReference type="InterPro" id="IPR000719">
    <property type="entry name" value="Prot_kinase_dom"/>
</dbReference>
<dbReference type="PANTHER" id="PTHR22984">
    <property type="entry name" value="SERINE/THREONINE-PROTEIN KINASE PIM"/>
    <property type="match status" value="1"/>
</dbReference>
<dbReference type="AlphaFoldDB" id="A0A9D3QG15"/>
<dbReference type="InterPro" id="IPR051138">
    <property type="entry name" value="PIM_Ser/Thr_kinase"/>
</dbReference>
<comment type="catalytic activity">
    <reaction evidence="8">
        <text>L-threonyl-[protein] + ATP = O-phospho-L-threonyl-[protein] + ADP + H(+)</text>
        <dbReference type="Rhea" id="RHEA:46608"/>
        <dbReference type="Rhea" id="RHEA-COMP:11060"/>
        <dbReference type="Rhea" id="RHEA-COMP:11605"/>
        <dbReference type="ChEBI" id="CHEBI:15378"/>
        <dbReference type="ChEBI" id="CHEBI:30013"/>
        <dbReference type="ChEBI" id="CHEBI:30616"/>
        <dbReference type="ChEBI" id="CHEBI:61977"/>
        <dbReference type="ChEBI" id="CHEBI:456216"/>
        <dbReference type="EC" id="2.7.11.1"/>
    </reaction>
</comment>
<evidence type="ECO:0000256" key="9">
    <source>
        <dbReference type="ARBA" id="ARBA00048679"/>
    </source>
</evidence>
<evidence type="ECO:0000256" key="5">
    <source>
        <dbReference type="ARBA" id="ARBA00022741"/>
    </source>
</evidence>
<evidence type="ECO:0000256" key="6">
    <source>
        <dbReference type="ARBA" id="ARBA00022777"/>
    </source>
</evidence>
<keyword evidence="6" id="KW-0418">Kinase</keyword>
<evidence type="ECO:0000259" key="11">
    <source>
        <dbReference type="PROSITE" id="PS50011"/>
    </source>
</evidence>
<dbReference type="InterPro" id="IPR011009">
    <property type="entry name" value="Kinase-like_dom_sf"/>
</dbReference>
<dbReference type="EC" id="2.7.11.1" evidence="2"/>
<gene>
    <name evidence="12" type="ORF">MATL_G00037260</name>
</gene>
<sequence length="437" mass="49729">MVNKETQCPLCGARYKNVNVHLEKTHKVTSSEERKLILAKESLRFKGRMDCPVEGCGKTGMAMLKLHLINKHHLRDTEDYMKKAKLAAINERLKAFGPRRSPDKGEVPKAEDLERRVAQLERRLQSLTGEQPPPGPATDEASSPPSAFEQVLEDFTQYCYNTPMHATAEDSDDPGEGTSSQVYLPSARKKRRLVFLDSDEDYSDEVALKYIKKDEDEEIEIPGQEGPIPQEVALMKLEDEAPADPHIHHQASNVMALEHPDPCQDLRSYCQDQGGVLREAQARGVAEQLLQALRHCEERGVLHRDVKPENILIQRDTQQIKLIDFGSGDLLKESPQDFSGTLDYQPLKWFREEKYMAGPATVWSVGITLYELVCGHRPFTTFDPAGMSKVHFTQGLSPELCHFIQWCLKPEPEDRPTLEQLQYHPWLHPVFPLLHRI</sequence>
<accession>A0A9D3QG15</accession>
<dbReference type="PROSITE" id="PS00108">
    <property type="entry name" value="PROTEIN_KINASE_ST"/>
    <property type="match status" value="1"/>
</dbReference>
<dbReference type="Gene3D" id="1.10.510.10">
    <property type="entry name" value="Transferase(Phosphotransferase) domain 1"/>
    <property type="match status" value="1"/>
</dbReference>
<name>A0A9D3QG15_MEGAT</name>
<evidence type="ECO:0000256" key="7">
    <source>
        <dbReference type="ARBA" id="ARBA00022840"/>
    </source>
</evidence>
<dbReference type="GO" id="GO:0004674">
    <property type="term" value="F:protein serine/threonine kinase activity"/>
    <property type="evidence" value="ECO:0007669"/>
    <property type="project" value="UniProtKB-KW"/>
</dbReference>
<keyword evidence="13" id="KW-1185">Reference proteome</keyword>
<dbReference type="SUPFAM" id="SSF56112">
    <property type="entry name" value="Protein kinase-like (PK-like)"/>
    <property type="match status" value="1"/>
</dbReference>
<evidence type="ECO:0000256" key="4">
    <source>
        <dbReference type="ARBA" id="ARBA00022679"/>
    </source>
</evidence>
<comment type="caution">
    <text evidence="12">The sequence shown here is derived from an EMBL/GenBank/DDBJ whole genome shotgun (WGS) entry which is preliminary data.</text>
</comment>
<keyword evidence="7" id="KW-0067">ATP-binding</keyword>
<keyword evidence="3" id="KW-0723">Serine/threonine-protein kinase</keyword>
<feature type="region of interest" description="Disordered" evidence="10">
    <location>
        <begin position="165"/>
        <end position="184"/>
    </location>
</feature>
<proteinExistence type="inferred from homology"/>
<dbReference type="PROSITE" id="PS50011">
    <property type="entry name" value="PROTEIN_KINASE_DOM"/>
    <property type="match status" value="1"/>
</dbReference>
<comment type="similarity">
    <text evidence="1">Belongs to the protein kinase superfamily. CAMK Ser/Thr protein kinase family. PIM subfamily.</text>
</comment>
<keyword evidence="5" id="KW-0547">Nucleotide-binding</keyword>
<dbReference type="InterPro" id="IPR008271">
    <property type="entry name" value="Ser/Thr_kinase_AS"/>
</dbReference>
<reference evidence="12" key="1">
    <citation type="submission" date="2021-01" db="EMBL/GenBank/DDBJ databases">
        <authorList>
            <person name="Zahm M."/>
            <person name="Roques C."/>
            <person name="Cabau C."/>
            <person name="Klopp C."/>
            <person name="Donnadieu C."/>
            <person name="Jouanno E."/>
            <person name="Lampietro C."/>
            <person name="Louis A."/>
            <person name="Herpin A."/>
            <person name="Echchiki A."/>
            <person name="Berthelot C."/>
            <person name="Parey E."/>
            <person name="Roest-Crollius H."/>
            <person name="Braasch I."/>
            <person name="Postlethwait J."/>
            <person name="Bobe J."/>
            <person name="Montfort J."/>
            <person name="Bouchez O."/>
            <person name="Begum T."/>
            <person name="Mejri S."/>
            <person name="Adams A."/>
            <person name="Chen W.-J."/>
            <person name="Guiguen Y."/>
        </authorList>
    </citation>
    <scope>NUCLEOTIDE SEQUENCE</scope>
    <source>
        <strain evidence="12">YG-15Mar2019-1</strain>
        <tissue evidence="12">Brain</tissue>
    </source>
</reference>
<dbReference type="PANTHER" id="PTHR22984:SF11">
    <property type="entry name" value="AURORA KINASE-RELATED"/>
    <property type="match status" value="1"/>
</dbReference>
<dbReference type="Pfam" id="PF00069">
    <property type="entry name" value="Pkinase"/>
    <property type="match status" value="1"/>
</dbReference>
<feature type="region of interest" description="Disordered" evidence="10">
    <location>
        <begin position="125"/>
        <end position="146"/>
    </location>
</feature>
<evidence type="ECO:0000256" key="3">
    <source>
        <dbReference type="ARBA" id="ARBA00022527"/>
    </source>
</evidence>
<evidence type="ECO:0000256" key="10">
    <source>
        <dbReference type="SAM" id="MobiDB-lite"/>
    </source>
</evidence>
<dbReference type="GO" id="GO:0005524">
    <property type="term" value="F:ATP binding"/>
    <property type="evidence" value="ECO:0007669"/>
    <property type="project" value="UniProtKB-KW"/>
</dbReference>
<dbReference type="GO" id="GO:0005737">
    <property type="term" value="C:cytoplasm"/>
    <property type="evidence" value="ECO:0007669"/>
    <property type="project" value="TreeGrafter"/>
</dbReference>
<evidence type="ECO:0000313" key="13">
    <source>
        <dbReference type="Proteomes" id="UP001046870"/>
    </source>
</evidence>
<dbReference type="SMART" id="SM00220">
    <property type="entry name" value="S_TKc"/>
    <property type="match status" value="1"/>
</dbReference>
<organism evidence="12 13">
    <name type="scientific">Megalops atlanticus</name>
    <name type="common">Tarpon</name>
    <name type="synonym">Clupea gigantea</name>
    <dbReference type="NCBI Taxonomy" id="7932"/>
    <lineage>
        <taxon>Eukaryota</taxon>
        <taxon>Metazoa</taxon>
        <taxon>Chordata</taxon>
        <taxon>Craniata</taxon>
        <taxon>Vertebrata</taxon>
        <taxon>Euteleostomi</taxon>
        <taxon>Actinopterygii</taxon>
        <taxon>Neopterygii</taxon>
        <taxon>Teleostei</taxon>
        <taxon>Elopiformes</taxon>
        <taxon>Megalopidae</taxon>
        <taxon>Megalops</taxon>
    </lineage>
</organism>
<evidence type="ECO:0000256" key="1">
    <source>
        <dbReference type="ARBA" id="ARBA00005505"/>
    </source>
</evidence>
<dbReference type="OrthoDB" id="8596411at2759"/>
<dbReference type="EMBL" id="JAFDVH010000002">
    <property type="protein sequence ID" value="KAG7488702.1"/>
    <property type="molecule type" value="Genomic_DNA"/>
</dbReference>
<dbReference type="GO" id="GO:0007346">
    <property type="term" value="P:regulation of mitotic cell cycle"/>
    <property type="evidence" value="ECO:0007669"/>
    <property type="project" value="TreeGrafter"/>
</dbReference>
<evidence type="ECO:0000313" key="12">
    <source>
        <dbReference type="EMBL" id="KAG7488702.1"/>
    </source>
</evidence>
<evidence type="ECO:0000256" key="2">
    <source>
        <dbReference type="ARBA" id="ARBA00012513"/>
    </source>
</evidence>
<keyword evidence="4" id="KW-0808">Transferase</keyword>
<dbReference type="GO" id="GO:0043066">
    <property type="term" value="P:negative regulation of apoptotic process"/>
    <property type="evidence" value="ECO:0007669"/>
    <property type="project" value="TreeGrafter"/>
</dbReference>